<feature type="transmembrane region" description="Helical" evidence="2">
    <location>
        <begin position="76"/>
        <end position="96"/>
    </location>
</feature>
<evidence type="ECO:0000313" key="4">
    <source>
        <dbReference type="Proteomes" id="UP001302329"/>
    </source>
</evidence>
<dbReference type="RefSeq" id="WP_323356036.1">
    <property type="nucleotide sequence ID" value="NZ_JAYGHY010000010.1"/>
</dbReference>
<accession>A0ABU5STT7</accession>
<keyword evidence="2" id="KW-0472">Membrane</keyword>
<feature type="compositionally biased region" description="Polar residues" evidence="1">
    <location>
        <begin position="1"/>
        <end position="10"/>
    </location>
</feature>
<feature type="compositionally biased region" description="Basic and acidic residues" evidence="1">
    <location>
        <begin position="11"/>
        <end position="21"/>
    </location>
</feature>
<feature type="region of interest" description="Disordered" evidence="1">
    <location>
        <begin position="1"/>
        <end position="21"/>
    </location>
</feature>
<keyword evidence="2" id="KW-1133">Transmembrane helix</keyword>
<keyword evidence="2" id="KW-0812">Transmembrane</keyword>
<feature type="transmembrane region" description="Helical" evidence="2">
    <location>
        <begin position="116"/>
        <end position="136"/>
    </location>
</feature>
<sequence length="292" mass="32394">MSPQADPQSTADRDPEAHPRAGREVPLAENYVEEVALALNWGAMLLFVLFLLGIIAAAWPVRLIDPLWLQAVSDKLLASGPIAMVGAVLLLLARLIDPDSRPIGRRVALLRPLSFWIAFGYLLLIPLQLYSGINLLRQFRATDTRELSAYIATTRAIESARTYDDILKAMRLLPGQAPALPASINVPLDVVKTKLSNDLNPFIKRYQNSADAMGMKRLNDWFVQLARNVIAALMLFFTFAAIGKRFASQPTLLQSVLSGRVLSAFGSRRHQAPPEMDAAMRMMMPEDHDPPR</sequence>
<keyword evidence="4" id="KW-1185">Reference proteome</keyword>
<evidence type="ECO:0000256" key="2">
    <source>
        <dbReference type="SAM" id="Phobius"/>
    </source>
</evidence>
<feature type="transmembrane region" description="Helical" evidence="2">
    <location>
        <begin position="225"/>
        <end position="243"/>
    </location>
</feature>
<reference evidence="3 4" key="1">
    <citation type="submission" date="2023-12" db="EMBL/GenBank/DDBJ databases">
        <title>Baltic Sea Cyanobacteria.</title>
        <authorList>
            <person name="Delbaje E."/>
            <person name="Fewer D.P."/>
            <person name="Shishido T.K."/>
        </authorList>
    </citation>
    <scope>NUCLEOTIDE SEQUENCE [LARGE SCALE GENOMIC DNA]</scope>
    <source>
        <strain evidence="3 4">UHCC 0281</strain>
    </source>
</reference>
<organism evidence="3 4">
    <name type="scientific">Cyanobium gracile UHCC 0281</name>
    <dbReference type="NCBI Taxonomy" id="3110309"/>
    <lineage>
        <taxon>Bacteria</taxon>
        <taxon>Bacillati</taxon>
        <taxon>Cyanobacteriota</taxon>
        <taxon>Cyanophyceae</taxon>
        <taxon>Synechococcales</taxon>
        <taxon>Prochlorococcaceae</taxon>
        <taxon>Cyanobium</taxon>
    </lineage>
</organism>
<protein>
    <submittedName>
        <fullName evidence="3">Uncharacterized protein</fullName>
    </submittedName>
</protein>
<feature type="transmembrane region" description="Helical" evidence="2">
    <location>
        <begin position="41"/>
        <end position="64"/>
    </location>
</feature>
<gene>
    <name evidence="3" type="ORF">VB739_05165</name>
</gene>
<name>A0ABU5STT7_9CYAN</name>
<dbReference type="EMBL" id="JAYGHY010000010">
    <property type="protein sequence ID" value="MEA5441937.1"/>
    <property type="molecule type" value="Genomic_DNA"/>
</dbReference>
<comment type="caution">
    <text evidence="3">The sequence shown here is derived from an EMBL/GenBank/DDBJ whole genome shotgun (WGS) entry which is preliminary data.</text>
</comment>
<evidence type="ECO:0000256" key="1">
    <source>
        <dbReference type="SAM" id="MobiDB-lite"/>
    </source>
</evidence>
<evidence type="ECO:0000313" key="3">
    <source>
        <dbReference type="EMBL" id="MEA5441937.1"/>
    </source>
</evidence>
<dbReference type="Proteomes" id="UP001302329">
    <property type="component" value="Unassembled WGS sequence"/>
</dbReference>
<proteinExistence type="predicted"/>